<organism evidence="1 2">
    <name type="scientific">Acetilactobacillus jinshanensis</name>
    <dbReference type="NCBI Taxonomy" id="1720083"/>
    <lineage>
        <taxon>Bacteria</taxon>
        <taxon>Bacillati</taxon>
        <taxon>Bacillota</taxon>
        <taxon>Bacilli</taxon>
        <taxon>Lactobacillales</taxon>
        <taxon>Lactobacillaceae</taxon>
        <taxon>Acetilactobacillus</taxon>
    </lineage>
</organism>
<keyword evidence="1" id="KW-0132">Cell division</keyword>
<dbReference type="Pfam" id="PF05164">
    <property type="entry name" value="ZapA"/>
    <property type="match status" value="1"/>
</dbReference>
<dbReference type="GO" id="GO:0051301">
    <property type="term" value="P:cell division"/>
    <property type="evidence" value="ECO:0007669"/>
    <property type="project" value="UniProtKB-KW"/>
</dbReference>
<evidence type="ECO:0000313" key="1">
    <source>
        <dbReference type="EMBL" id="QBP18734.1"/>
    </source>
</evidence>
<dbReference type="InterPro" id="IPR036192">
    <property type="entry name" value="Cell_div_ZapA-like_sf"/>
</dbReference>
<keyword evidence="2" id="KW-1185">Reference proteome</keyword>
<gene>
    <name evidence="1" type="primary">zapA</name>
    <name evidence="1" type="ORF">ELX58_06385</name>
</gene>
<dbReference type="Gene3D" id="6.10.250.790">
    <property type="match status" value="1"/>
</dbReference>
<protein>
    <submittedName>
        <fullName evidence="1">Cell division protein ZapA</fullName>
    </submittedName>
</protein>
<reference evidence="2" key="1">
    <citation type="submission" date="2018-12" db="EMBL/GenBank/DDBJ databases">
        <title>A new species of lactobacillus.</title>
        <authorList>
            <person name="Jian Y."/>
            <person name="Xin L."/>
            <person name="Hong Z.J."/>
            <person name="Ming L.Z."/>
            <person name="Hong X.Z."/>
        </authorList>
    </citation>
    <scope>NUCLEOTIDE SEQUENCE [LARGE SCALE GENOMIC DNA]</scope>
    <source>
        <strain evidence="2">HSLZ-75</strain>
    </source>
</reference>
<accession>A0A4P6ZLT6</accession>
<dbReference type="OrthoDB" id="2139724at2"/>
<dbReference type="RefSeq" id="WP_133442292.1">
    <property type="nucleotide sequence ID" value="NZ_CP034726.1"/>
</dbReference>
<name>A0A4P6ZLT6_9LACO</name>
<sequence length="81" mass="9260">MSNSKQERLKVTLDGHVYTFVGQSSLRNMKATAQLLQKQLGQIKRLSPRISDQDASILLAYNAISNQLKLQDQLDRMRKND</sequence>
<dbReference type="InterPro" id="IPR053712">
    <property type="entry name" value="Bac_CellDiv_Activator"/>
</dbReference>
<dbReference type="KEGG" id="lji:ELX58_06385"/>
<dbReference type="SUPFAM" id="SSF102829">
    <property type="entry name" value="Cell division protein ZapA-like"/>
    <property type="match status" value="1"/>
</dbReference>
<dbReference type="InterPro" id="IPR007838">
    <property type="entry name" value="Cell_div_ZapA-like"/>
</dbReference>
<dbReference type="AlphaFoldDB" id="A0A4P6ZLT6"/>
<evidence type="ECO:0000313" key="2">
    <source>
        <dbReference type="Proteomes" id="UP000294321"/>
    </source>
</evidence>
<dbReference type="EMBL" id="CP034726">
    <property type="protein sequence ID" value="QBP18734.1"/>
    <property type="molecule type" value="Genomic_DNA"/>
</dbReference>
<proteinExistence type="predicted"/>
<dbReference type="Proteomes" id="UP000294321">
    <property type="component" value="Chromosome"/>
</dbReference>
<keyword evidence="1" id="KW-0131">Cell cycle</keyword>